<evidence type="ECO:0000313" key="3">
    <source>
        <dbReference type="Proteomes" id="UP001341840"/>
    </source>
</evidence>
<feature type="compositionally biased region" description="Polar residues" evidence="1">
    <location>
        <begin position="7"/>
        <end position="21"/>
    </location>
</feature>
<evidence type="ECO:0000256" key="1">
    <source>
        <dbReference type="SAM" id="MobiDB-lite"/>
    </source>
</evidence>
<dbReference type="Proteomes" id="UP001341840">
    <property type="component" value="Unassembled WGS sequence"/>
</dbReference>
<reference evidence="2 3" key="1">
    <citation type="journal article" date="2023" name="Plants (Basel)">
        <title>Bridging the Gap: Combining Genomics and Transcriptomics Approaches to Understand Stylosanthes scabra, an Orphan Legume from the Brazilian Caatinga.</title>
        <authorList>
            <person name="Ferreira-Neto J.R.C."/>
            <person name="da Silva M.D."/>
            <person name="Binneck E."/>
            <person name="de Melo N.F."/>
            <person name="da Silva R.H."/>
            <person name="de Melo A.L.T.M."/>
            <person name="Pandolfi V."/>
            <person name="Bustamante F.O."/>
            <person name="Brasileiro-Vidal A.C."/>
            <person name="Benko-Iseppon A.M."/>
        </authorList>
    </citation>
    <scope>NUCLEOTIDE SEQUENCE [LARGE SCALE GENOMIC DNA]</scope>
    <source>
        <tissue evidence="2">Leaves</tissue>
    </source>
</reference>
<protein>
    <submittedName>
        <fullName evidence="2">Uncharacterized protein</fullName>
    </submittedName>
</protein>
<accession>A0ABU6V6S5</accession>
<organism evidence="2 3">
    <name type="scientific">Stylosanthes scabra</name>
    <dbReference type="NCBI Taxonomy" id="79078"/>
    <lineage>
        <taxon>Eukaryota</taxon>
        <taxon>Viridiplantae</taxon>
        <taxon>Streptophyta</taxon>
        <taxon>Embryophyta</taxon>
        <taxon>Tracheophyta</taxon>
        <taxon>Spermatophyta</taxon>
        <taxon>Magnoliopsida</taxon>
        <taxon>eudicotyledons</taxon>
        <taxon>Gunneridae</taxon>
        <taxon>Pentapetalae</taxon>
        <taxon>rosids</taxon>
        <taxon>fabids</taxon>
        <taxon>Fabales</taxon>
        <taxon>Fabaceae</taxon>
        <taxon>Papilionoideae</taxon>
        <taxon>50 kb inversion clade</taxon>
        <taxon>dalbergioids sensu lato</taxon>
        <taxon>Dalbergieae</taxon>
        <taxon>Pterocarpus clade</taxon>
        <taxon>Stylosanthes</taxon>
    </lineage>
</organism>
<evidence type="ECO:0000313" key="2">
    <source>
        <dbReference type="EMBL" id="MED6167816.1"/>
    </source>
</evidence>
<gene>
    <name evidence="2" type="ORF">PIB30_006466</name>
</gene>
<comment type="caution">
    <text evidence="2">The sequence shown here is derived from an EMBL/GenBank/DDBJ whole genome shotgun (WGS) entry which is preliminary data.</text>
</comment>
<name>A0ABU6V6S5_9FABA</name>
<feature type="region of interest" description="Disordered" evidence="1">
    <location>
        <begin position="1"/>
        <end position="21"/>
    </location>
</feature>
<keyword evidence="3" id="KW-1185">Reference proteome</keyword>
<proteinExistence type="predicted"/>
<sequence length="77" mass="8423">MMKQVEESGSVSLTHGKSPSSAVLFNDSTLCKEPLPRLTTRSCQPPLDFISRATFRIAVSVVRLDVCKLRCAGSLRV</sequence>
<dbReference type="EMBL" id="JASCZI010151048">
    <property type="protein sequence ID" value="MED6167816.1"/>
    <property type="molecule type" value="Genomic_DNA"/>
</dbReference>